<accession>A0AAW1YNX5</accession>
<evidence type="ECO:0000313" key="1">
    <source>
        <dbReference type="EMBL" id="KAK9950279.1"/>
    </source>
</evidence>
<dbReference type="EMBL" id="JBEDUW010000001">
    <property type="protein sequence ID" value="KAK9950279.1"/>
    <property type="molecule type" value="Genomic_DNA"/>
</dbReference>
<protein>
    <submittedName>
        <fullName evidence="1">Uncharacterized protein</fullName>
    </submittedName>
</protein>
<keyword evidence="2" id="KW-1185">Reference proteome</keyword>
<proteinExistence type="predicted"/>
<gene>
    <name evidence="1" type="ORF">M0R45_005777</name>
</gene>
<name>A0AAW1YNX5_RUBAR</name>
<evidence type="ECO:0000313" key="2">
    <source>
        <dbReference type="Proteomes" id="UP001457282"/>
    </source>
</evidence>
<reference evidence="1 2" key="1">
    <citation type="journal article" date="2023" name="G3 (Bethesda)">
        <title>A chromosome-length genome assembly and annotation of blackberry (Rubus argutus, cv. 'Hillquist').</title>
        <authorList>
            <person name="Bruna T."/>
            <person name="Aryal R."/>
            <person name="Dudchenko O."/>
            <person name="Sargent D.J."/>
            <person name="Mead D."/>
            <person name="Buti M."/>
            <person name="Cavallini A."/>
            <person name="Hytonen T."/>
            <person name="Andres J."/>
            <person name="Pham M."/>
            <person name="Weisz D."/>
            <person name="Mascagni F."/>
            <person name="Usai G."/>
            <person name="Natali L."/>
            <person name="Bassil N."/>
            <person name="Fernandez G.E."/>
            <person name="Lomsadze A."/>
            <person name="Armour M."/>
            <person name="Olukolu B."/>
            <person name="Poorten T."/>
            <person name="Britton C."/>
            <person name="Davik J."/>
            <person name="Ashrafi H."/>
            <person name="Aiden E.L."/>
            <person name="Borodovsky M."/>
            <person name="Worthington M."/>
        </authorList>
    </citation>
    <scope>NUCLEOTIDE SEQUENCE [LARGE SCALE GENOMIC DNA]</scope>
    <source>
        <strain evidence="1">PI 553951</strain>
    </source>
</reference>
<sequence>MGTIDWSRGGWAGNVGFDDGACRLIGGNPRLTSIWCCVAMLSTVVTKAVIVKLRSASWVKRFTMVIVVFVSSDIVIVE</sequence>
<organism evidence="1 2">
    <name type="scientific">Rubus argutus</name>
    <name type="common">Southern blackberry</name>
    <dbReference type="NCBI Taxonomy" id="59490"/>
    <lineage>
        <taxon>Eukaryota</taxon>
        <taxon>Viridiplantae</taxon>
        <taxon>Streptophyta</taxon>
        <taxon>Embryophyta</taxon>
        <taxon>Tracheophyta</taxon>
        <taxon>Spermatophyta</taxon>
        <taxon>Magnoliopsida</taxon>
        <taxon>eudicotyledons</taxon>
        <taxon>Gunneridae</taxon>
        <taxon>Pentapetalae</taxon>
        <taxon>rosids</taxon>
        <taxon>fabids</taxon>
        <taxon>Rosales</taxon>
        <taxon>Rosaceae</taxon>
        <taxon>Rosoideae</taxon>
        <taxon>Rosoideae incertae sedis</taxon>
        <taxon>Rubus</taxon>
    </lineage>
</organism>
<dbReference type="Proteomes" id="UP001457282">
    <property type="component" value="Unassembled WGS sequence"/>
</dbReference>
<comment type="caution">
    <text evidence="1">The sequence shown here is derived from an EMBL/GenBank/DDBJ whole genome shotgun (WGS) entry which is preliminary data.</text>
</comment>
<dbReference type="AlphaFoldDB" id="A0AAW1YNX5"/>